<feature type="domain" description="EF-hand" evidence="1">
    <location>
        <begin position="378"/>
        <end position="413"/>
    </location>
</feature>
<dbReference type="AlphaFoldDB" id="A0A7S2GYD8"/>
<sequence>MICRVSMSSSRSSRFETKPEDTALGCLRMDDEPEIPAERLKWRATCYEEAGKAVIHPGLRDDFKDLDKTTSKFGKMKNESDHVGDVWSNPGTESAYAEAKHQQKETVYHSTALEPLGRSYVRGHALPDHMKNDNYSFGKSSVSSEVAKNLLYPRITQDDKKFKSQYVVSHGAYEPGEQKARDYGGEGWHGLDKDKHRFGVGVGSHVAFNGASLGVSSAMTMPETNATAPKNVEALKDLRDHVGRARSLGHGEVSNRPPVFGKSTLPIGNEAKECIEGDYSHEEQLPDHDLGTTNTPGFRNIATEKRAFGVPTVRTDIPKFSKVSISDSQNYGDDVTAQYLMYPQDHNLKGLGDDEFSGPLPKGELLSIFKSLSSFQGLSDAQLEASWRIADVDQSGHVSVKMMQAAVNEMLDAEAYAR</sequence>
<dbReference type="InterPro" id="IPR057428">
    <property type="entry name" value="EFHB_EF-hand_C"/>
</dbReference>
<organism evidence="2">
    <name type="scientific">Octactis speculum</name>
    <dbReference type="NCBI Taxonomy" id="3111310"/>
    <lineage>
        <taxon>Eukaryota</taxon>
        <taxon>Sar</taxon>
        <taxon>Stramenopiles</taxon>
        <taxon>Ochrophyta</taxon>
        <taxon>Dictyochophyceae</taxon>
        <taxon>Dictyochales</taxon>
        <taxon>Dictyochaceae</taxon>
        <taxon>Octactis</taxon>
    </lineage>
</organism>
<accession>A0A7S2GYD8</accession>
<protein>
    <recommendedName>
        <fullName evidence="1">EF-hand domain-containing protein</fullName>
    </recommendedName>
</protein>
<evidence type="ECO:0000259" key="1">
    <source>
        <dbReference type="PROSITE" id="PS50222"/>
    </source>
</evidence>
<dbReference type="Pfam" id="PF25325">
    <property type="entry name" value="EF-hand_EFHB_C"/>
    <property type="match status" value="1"/>
</dbReference>
<gene>
    <name evidence="2" type="ORF">DSPE1174_LOCUS28325</name>
</gene>
<proteinExistence type="predicted"/>
<dbReference type="GO" id="GO:0005509">
    <property type="term" value="F:calcium ion binding"/>
    <property type="evidence" value="ECO:0007669"/>
    <property type="project" value="InterPro"/>
</dbReference>
<evidence type="ECO:0000313" key="2">
    <source>
        <dbReference type="EMBL" id="CAD9475018.1"/>
    </source>
</evidence>
<dbReference type="EMBL" id="HBGS01054786">
    <property type="protein sequence ID" value="CAD9475018.1"/>
    <property type="molecule type" value="Transcribed_RNA"/>
</dbReference>
<dbReference type="PROSITE" id="PS50222">
    <property type="entry name" value="EF_HAND_2"/>
    <property type="match status" value="1"/>
</dbReference>
<name>A0A7S2GYD8_9STRA</name>
<reference evidence="2" key="1">
    <citation type="submission" date="2021-01" db="EMBL/GenBank/DDBJ databases">
        <authorList>
            <person name="Corre E."/>
            <person name="Pelletier E."/>
            <person name="Niang G."/>
            <person name="Scheremetjew M."/>
            <person name="Finn R."/>
            <person name="Kale V."/>
            <person name="Holt S."/>
            <person name="Cochrane G."/>
            <person name="Meng A."/>
            <person name="Brown T."/>
            <person name="Cohen L."/>
        </authorList>
    </citation>
    <scope>NUCLEOTIDE SEQUENCE</scope>
    <source>
        <strain evidence="2">CCMP1381</strain>
    </source>
</reference>
<dbReference type="InterPro" id="IPR002048">
    <property type="entry name" value="EF_hand_dom"/>
</dbReference>